<feature type="region of interest" description="Disordered" evidence="1">
    <location>
        <begin position="36"/>
        <end position="60"/>
    </location>
</feature>
<dbReference type="EMBL" id="JARBHB010000011">
    <property type="protein sequence ID" value="KAJ8872362.1"/>
    <property type="molecule type" value="Genomic_DNA"/>
</dbReference>
<keyword evidence="3" id="KW-1185">Reference proteome</keyword>
<feature type="region of interest" description="Disordered" evidence="1">
    <location>
        <begin position="596"/>
        <end position="620"/>
    </location>
</feature>
<proteinExistence type="predicted"/>
<gene>
    <name evidence="2" type="ORF">PR048_025966</name>
</gene>
<name>A0ABQ9GK16_9NEOP</name>
<feature type="compositionally biased region" description="Basic and acidic residues" evidence="1">
    <location>
        <begin position="611"/>
        <end position="620"/>
    </location>
</feature>
<accession>A0ABQ9GK16</accession>
<sequence length="620" mass="69505">MLWLQLTKGLNAADYILLYRCGKKIRALKLDLQLPDSPTKQTQHRGENFSSVNEEQGHPDKSRSYFYFRRTDRPRLARPEKFEFIDLQARLFLKVLCTNMPLWTSHWLSVTVEGDDWASGLQEVSKHSVDQWLKLMREPDLARLVAEWGPCIGGQCTTFTAAFNLQFETRDERRHKSLADDGRQWCFPVTALLRLTDAVGSVCPSHPSVLTKHILNIFNKLFNTEKWRGEDTCIHDSVLPRQLSSTDCPEASVARTYHDRLLGSHNRKCYARRHCPYSRDNFRALFGKHRGANPFTFLSALFRASVEALPEGRAGFYCVSRLTPLRLLGRRSMQGDMHRGKERLGSHGLHFGAMTTSLSVLIASLTYEEQEKNPCDRESRFTTARFGDAGWDRCGAVARALDSHRIDLGSRSPAGSLPDLRMWESCWTMALAGGFSRVIPASSALAFQHRSILGSHFVSCPGMTGTSGSQLENLSLGRGEQEIPEKTRRPAALSGMIPTLYNCGLLEKERMDMDDMVPSGTGVFRRFFSICCNVRANDATTVSRLAGGAEEDSDKQTTNHAGGHRNSLPPKHAVLAAEPLKYGAGPTLESCLQWRGRHQTQGRTEGGSATRGEKSRKVVW</sequence>
<organism evidence="2 3">
    <name type="scientific">Dryococelus australis</name>
    <dbReference type="NCBI Taxonomy" id="614101"/>
    <lineage>
        <taxon>Eukaryota</taxon>
        <taxon>Metazoa</taxon>
        <taxon>Ecdysozoa</taxon>
        <taxon>Arthropoda</taxon>
        <taxon>Hexapoda</taxon>
        <taxon>Insecta</taxon>
        <taxon>Pterygota</taxon>
        <taxon>Neoptera</taxon>
        <taxon>Polyneoptera</taxon>
        <taxon>Phasmatodea</taxon>
        <taxon>Verophasmatodea</taxon>
        <taxon>Anareolatae</taxon>
        <taxon>Phasmatidae</taxon>
        <taxon>Eurycanthinae</taxon>
        <taxon>Dryococelus</taxon>
    </lineage>
</organism>
<feature type="region of interest" description="Disordered" evidence="1">
    <location>
        <begin position="546"/>
        <end position="569"/>
    </location>
</feature>
<evidence type="ECO:0000256" key="1">
    <source>
        <dbReference type="SAM" id="MobiDB-lite"/>
    </source>
</evidence>
<evidence type="ECO:0000313" key="2">
    <source>
        <dbReference type="EMBL" id="KAJ8872362.1"/>
    </source>
</evidence>
<reference evidence="2 3" key="1">
    <citation type="submission" date="2023-02" db="EMBL/GenBank/DDBJ databases">
        <title>LHISI_Scaffold_Assembly.</title>
        <authorList>
            <person name="Stuart O.P."/>
            <person name="Cleave R."/>
            <person name="Magrath M.J.L."/>
            <person name="Mikheyev A.S."/>
        </authorList>
    </citation>
    <scope>NUCLEOTIDE SEQUENCE [LARGE SCALE GENOMIC DNA]</scope>
    <source>
        <strain evidence="2">Daus_M_001</strain>
        <tissue evidence="2">Leg muscle</tissue>
    </source>
</reference>
<comment type="caution">
    <text evidence="2">The sequence shown here is derived from an EMBL/GenBank/DDBJ whole genome shotgun (WGS) entry which is preliminary data.</text>
</comment>
<protein>
    <submittedName>
        <fullName evidence="2">Uncharacterized protein</fullName>
    </submittedName>
</protein>
<dbReference type="Proteomes" id="UP001159363">
    <property type="component" value="Chromosome 10"/>
</dbReference>
<evidence type="ECO:0000313" key="3">
    <source>
        <dbReference type="Proteomes" id="UP001159363"/>
    </source>
</evidence>